<dbReference type="RefSeq" id="WP_382401022.1">
    <property type="nucleotide sequence ID" value="NZ_JBHSWH010000001.1"/>
</dbReference>
<proteinExistence type="predicted"/>
<dbReference type="Proteomes" id="UP001596298">
    <property type="component" value="Unassembled WGS sequence"/>
</dbReference>
<protein>
    <recommendedName>
        <fullName evidence="3">Gluconate 2-dehydrogenase subunit 3 family protein</fullName>
    </recommendedName>
</protein>
<name>A0ABW2AG44_9MICO</name>
<reference evidence="2" key="1">
    <citation type="journal article" date="2019" name="Int. J. Syst. Evol. Microbiol.">
        <title>The Global Catalogue of Microorganisms (GCM) 10K type strain sequencing project: providing services to taxonomists for standard genome sequencing and annotation.</title>
        <authorList>
            <consortium name="The Broad Institute Genomics Platform"/>
            <consortium name="The Broad Institute Genome Sequencing Center for Infectious Disease"/>
            <person name="Wu L."/>
            <person name="Ma J."/>
        </authorList>
    </citation>
    <scope>NUCLEOTIDE SEQUENCE [LARGE SCALE GENOMIC DNA]</scope>
    <source>
        <strain evidence="2">CCUG 58127</strain>
    </source>
</reference>
<sequence>MATQPNIDESALGADDRANLVKLLRTAYPHAQFPDGPYERTADKILEQVHESVWHCTVLSSGLRSLDSAAGGPFRDLDDTAAAGVLTKIADAEFFRFIRGVAVPILYDDHEVWKALGYEGESFSQGGYLNRGFDDLDWLPDPRIEEYDAPSAFVEVADQDQLKEA</sequence>
<comment type="caution">
    <text evidence="1">The sequence shown here is derived from an EMBL/GenBank/DDBJ whole genome shotgun (WGS) entry which is preliminary data.</text>
</comment>
<accession>A0ABW2AG44</accession>
<evidence type="ECO:0000313" key="2">
    <source>
        <dbReference type="Proteomes" id="UP001596298"/>
    </source>
</evidence>
<keyword evidence="2" id="KW-1185">Reference proteome</keyword>
<evidence type="ECO:0008006" key="3">
    <source>
        <dbReference type="Google" id="ProtNLM"/>
    </source>
</evidence>
<evidence type="ECO:0000313" key="1">
    <source>
        <dbReference type="EMBL" id="MFC6705675.1"/>
    </source>
</evidence>
<gene>
    <name evidence="1" type="ORF">ACFQDH_10455</name>
</gene>
<organism evidence="1 2">
    <name type="scientific">Flexivirga alba</name>
    <dbReference type="NCBI Taxonomy" id="702742"/>
    <lineage>
        <taxon>Bacteria</taxon>
        <taxon>Bacillati</taxon>
        <taxon>Actinomycetota</taxon>
        <taxon>Actinomycetes</taxon>
        <taxon>Micrococcales</taxon>
        <taxon>Dermacoccaceae</taxon>
        <taxon>Flexivirga</taxon>
    </lineage>
</organism>
<dbReference type="EMBL" id="JBHSWH010000001">
    <property type="protein sequence ID" value="MFC6705675.1"/>
    <property type="molecule type" value="Genomic_DNA"/>
</dbReference>